<feature type="compositionally biased region" description="Basic and acidic residues" evidence="6">
    <location>
        <begin position="1"/>
        <end position="11"/>
    </location>
</feature>
<name>A0ABP1FPE0_9CHLO</name>
<protein>
    <recommendedName>
        <fullName evidence="5">O-fucosyltransferase family protein</fullName>
    </recommendedName>
</protein>
<keyword evidence="3" id="KW-0294">Fucose metabolism</keyword>
<evidence type="ECO:0000256" key="5">
    <source>
        <dbReference type="ARBA" id="ARBA00030350"/>
    </source>
</evidence>
<keyword evidence="8" id="KW-1185">Reference proteome</keyword>
<dbReference type="Gene3D" id="3.40.50.11350">
    <property type="match status" value="1"/>
</dbReference>
<evidence type="ECO:0000256" key="4">
    <source>
        <dbReference type="ARBA" id="ARBA00023277"/>
    </source>
</evidence>
<evidence type="ECO:0000256" key="3">
    <source>
        <dbReference type="ARBA" id="ARBA00023253"/>
    </source>
</evidence>
<evidence type="ECO:0000313" key="7">
    <source>
        <dbReference type="EMBL" id="CAL5219417.1"/>
    </source>
</evidence>
<feature type="compositionally biased region" description="Polar residues" evidence="6">
    <location>
        <begin position="42"/>
        <end position="67"/>
    </location>
</feature>
<gene>
    <name evidence="7" type="primary">g1245</name>
    <name evidence="7" type="ORF">VP750_LOCUS1076</name>
</gene>
<dbReference type="InterPro" id="IPR019378">
    <property type="entry name" value="GDP-Fuc_O-FucTrfase"/>
</dbReference>
<dbReference type="Proteomes" id="UP001497392">
    <property type="component" value="Unassembled WGS sequence"/>
</dbReference>
<comment type="similarity">
    <text evidence="1">Belongs to the glycosyltransferase GT106 family.</text>
</comment>
<evidence type="ECO:0000256" key="1">
    <source>
        <dbReference type="ARBA" id="ARBA00007737"/>
    </source>
</evidence>
<dbReference type="EMBL" id="CAXHTA020000002">
    <property type="protein sequence ID" value="CAL5219417.1"/>
    <property type="molecule type" value="Genomic_DNA"/>
</dbReference>
<keyword evidence="2" id="KW-0808">Transferase</keyword>
<evidence type="ECO:0000256" key="6">
    <source>
        <dbReference type="SAM" id="MobiDB-lite"/>
    </source>
</evidence>
<evidence type="ECO:0000313" key="8">
    <source>
        <dbReference type="Proteomes" id="UP001497392"/>
    </source>
</evidence>
<evidence type="ECO:0000256" key="2">
    <source>
        <dbReference type="ARBA" id="ARBA00022679"/>
    </source>
</evidence>
<dbReference type="CDD" id="cd11296">
    <property type="entry name" value="O-FucT_like"/>
    <property type="match status" value="1"/>
</dbReference>
<reference evidence="7 8" key="1">
    <citation type="submission" date="2024-06" db="EMBL/GenBank/DDBJ databases">
        <authorList>
            <person name="Kraege A."/>
            <person name="Thomma B."/>
        </authorList>
    </citation>
    <scope>NUCLEOTIDE SEQUENCE [LARGE SCALE GENOMIC DNA]</scope>
</reference>
<comment type="caution">
    <text evidence="7">The sequence shown here is derived from an EMBL/GenBank/DDBJ whole genome shotgun (WGS) entry which is preliminary data.</text>
</comment>
<keyword evidence="4" id="KW-0119">Carbohydrate metabolism</keyword>
<sequence length="484" mass="53281">MDVWVDDHHQSQDTGWDLGQAASQRTGVLRIKEDKAAADRLGSTTAPRDSLQAESQGLHPSSESRNSTEAEDLPEDFDWQAYLAYYPDLVSSGISSESGAQQHYLAHGRQEGRVHRRLKVLMHYTACTGLINQHYSHIAAFTLSSAIGAELVLAPGLQRDSFASYFSAHNEQNEVTWTSMSTDQLLDVDRIIEEWRARGMDVHKTPPLPSLPNMGDPDTAYPQYQQSPEEERLNVRLSDIYLKAWDLPELVERTRKAVVEHAARMELEQTDAPIDHINLYLPCTFFMLRSISDLPRATMVARTLFFAPLLTGLADEIVAGMTAAGAAPFNSLHLRIEKDAKDWSTIMGGTGVLWEGYAAAMQEAGFDNQAPLYTASGLLTYGAAQDMVDAESTLTALGFCSSVHTKEMYLPSKVLDGLASEQKALVDFLVLARGARYVGFGSSTFSFFLREHRTLQGLPRSSSVLVDASVIGTDALFQAAATIV</sequence>
<dbReference type="Pfam" id="PF10250">
    <property type="entry name" value="O-FucT"/>
    <property type="match status" value="1"/>
</dbReference>
<accession>A0ABP1FPE0</accession>
<proteinExistence type="inferred from homology"/>
<feature type="region of interest" description="Disordered" evidence="6">
    <location>
        <begin position="1"/>
        <end position="71"/>
    </location>
</feature>
<organism evidence="7 8">
    <name type="scientific">Coccomyxa viridis</name>
    <dbReference type="NCBI Taxonomy" id="1274662"/>
    <lineage>
        <taxon>Eukaryota</taxon>
        <taxon>Viridiplantae</taxon>
        <taxon>Chlorophyta</taxon>
        <taxon>core chlorophytes</taxon>
        <taxon>Trebouxiophyceae</taxon>
        <taxon>Trebouxiophyceae incertae sedis</taxon>
        <taxon>Coccomyxaceae</taxon>
        <taxon>Coccomyxa</taxon>
    </lineage>
</organism>